<protein>
    <submittedName>
        <fullName evidence="1">Uncharacterized protein</fullName>
    </submittedName>
</protein>
<organism evidence="1">
    <name type="scientific">Marinomonas sp. (strain MWYL1)</name>
    <dbReference type="NCBI Taxonomy" id="400668"/>
    <lineage>
        <taxon>Bacteria</taxon>
        <taxon>Pseudomonadati</taxon>
        <taxon>Pseudomonadota</taxon>
        <taxon>Gammaproteobacteria</taxon>
        <taxon>Oceanospirillales</taxon>
        <taxon>Oceanospirillaceae</taxon>
        <taxon>Marinomonas</taxon>
    </lineage>
</organism>
<dbReference type="KEGG" id="mmw:Mmwyl1_0055"/>
<dbReference type="HOGENOM" id="CLU_3292173_0_0_6"/>
<reference evidence="1" key="1">
    <citation type="submission" date="2007-06" db="EMBL/GenBank/DDBJ databases">
        <title>Complete sequence of Marinomonas sp. MWYL1.</title>
        <authorList>
            <consortium name="US DOE Joint Genome Institute"/>
            <person name="Copeland A."/>
            <person name="Lucas S."/>
            <person name="Lapidus A."/>
            <person name="Barry K."/>
            <person name="Glavina del Rio T."/>
            <person name="Dalin E."/>
            <person name="Tice H."/>
            <person name="Pitluck S."/>
            <person name="Kiss H."/>
            <person name="Brettin T."/>
            <person name="Bruce D."/>
            <person name="Detter J.C."/>
            <person name="Han C."/>
            <person name="Schmutz J."/>
            <person name="Larimer F."/>
            <person name="Land M."/>
            <person name="Hauser L."/>
            <person name="Kyrpides N."/>
            <person name="Kim E."/>
            <person name="Johnston A.W.B."/>
            <person name="Todd J.D."/>
            <person name="Rogers R."/>
            <person name="Wexler M."/>
            <person name="Bond P.L."/>
            <person name="Li Y."/>
            <person name="Richardson P."/>
        </authorList>
    </citation>
    <scope>NUCLEOTIDE SEQUENCE [LARGE SCALE GENOMIC DNA]</scope>
    <source>
        <strain evidence="1">MWYL1</strain>
    </source>
</reference>
<dbReference type="AlphaFoldDB" id="A6VRB8"/>
<dbReference type="EMBL" id="CP000749">
    <property type="protein sequence ID" value="ABR68997.1"/>
    <property type="molecule type" value="Genomic_DNA"/>
</dbReference>
<accession>A6VRB8</accession>
<evidence type="ECO:0000313" key="1">
    <source>
        <dbReference type="EMBL" id="ABR68997.1"/>
    </source>
</evidence>
<sequence>MRSLRGAKPNTQEGGEMEILAALAEAYKEKHHAIDPPELI</sequence>
<proteinExistence type="predicted"/>
<name>A6VRB8_MARMS</name>
<gene>
    <name evidence="1" type="ordered locus">Mmwyl1_0055</name>
</gene>
<dbReference type="STRING" id="400668.Mmwyl1_0055"/>